<dbReference type="InterPro" id="IPR029478">
    <property type="entry name" value="TM1586_NiRdase"/>
</dbReference>
<dbReference type="Proteomes" id="UP000036756">
    <property type="component" value="Unassembled WGS sequence"/>
</dbReference>
<dbReference type="STRING" id="1121307.CLCY_4c02500"/>
<dbReference type="RefSeq" id="WP_048570359.1">
    <property type="nucleotide sequence ID" value="NZ_LFVU01000024.1"/>
</dbReference>
<dbReference type="Gene3D" id="3.40.109.10">
    <property type="entry name" value="NADH Oxidase"/>
    <property type="match status" value="1"/>
</dbReference>
<proteinExistence type="predicted"/>
<evidence type="ECO:0000313" key="3">
    <source>
        <dbReference type="Proteomes" id="UP000036756"/>
    </source>
</evidence>
<organism evidence="2 3">
    <name type="scientific">Clostridium cylindrosporum DSM 605</name>
    <dbReference type="NCBI Taxonomy" id="1121307"/>
    <lineage>
        <taxon>Bacteria</taxon>
        <taxon>Bacillati</taxon>
        <taxon>Bacillota</taxon>
        <taxon>Clostridia</taxon>
        <taxon>Eubacteriales</taxon>
        <taxon>Clostridiaceae</taxon>
        <taxon>Clostridium</taxon>
    </lineage>
</organism>
<feature type="domain" description="Putative nitroreductase TM1586" evidence="1">
    <location>
        <begin position="10"/>
        <end position="208"/>
    </location>
</feature>
<comment type="caution">
    <text evidence="2">The sequence shown here is derived from an EMBL/GenBank/DDBJ whole genome shotgun (WGS) entry which is preliminary data.</text>
</comment>
<dbReference type="PATRIC" id="fig|1121307.3.peg.1906"/>
<evidence type="ECO:0000259" key="1">
    <source>
        <dbReference type="Pfam" id="PF14512"/>
    </source>
</evidence>
<accession>A0A0J8D8S2</accession>
<dbReference type="AlphaFoldDB" id="A0A0J8D8S2"/>
<dbReference type="Pfam" id="PF14512">
    <property type="entry name" value="TM1586_NiRdase"/>
    <property type="match status" value="1"/>
</dbReference>
<sequence length="210" mass="23745">MGDYIFNKPITEIIKARTSVRTYNSESLSKDISEKIENYIKEIRNPFNKNLRIKLINMDKLDGKQKLGTYGMIKGAKSFIGITHKEGELAEVALGYEFECLVLYATSLGLGTCWMGGTFNKSQFSKVMELEEGEVFPIVSPIGYKGDSRSVFESIVKFTAKSSKRRDFSEGFFKSNFNMALTKEAAGKYYTPLEMFRLAPSAVNKQPWSN</sequence>
<gene>
    <name evidence="2" type="primary">nfs</name>
    <name evidence="2" type="ORF">CLCY_4c02500</name>
</gene>
<reference evidence="2 3" key="1">
    <citation type="submission" date="2015-06" db="EMBL/GenBank/DDBJ databases">
        <title>Draft genome sequence of the purine-degrading Clostridium cylindrosporum HC-1 (DSM 605).</title>
        <authorList>
            <person name="Poehlein A."/>
            <person name="Schiel-Bengelsdorf B."/>
            <person name="Bengelsdorf F."/>
            <person name="Daniel R."/>
            <person name="Duerre P."/>
        </authorList>
    </citation>
    <scope>NUCLEOTIDE SEQUENCE [LARGE SCALE GENOMIC DNA]</scope>
    <source>
        <strain evidence="2 3">DSM 605</strain>
    </source>
</reference>
<name>A0A0J8D8S2_CLOCY</name>
<dbReference type="InterPro" id="IPR000415">
    <property type="entry name" value="Nitroreductase-like"/>
</dbReference>
<protein>
    <submittedName>
        <fullName evidence="2">Putative nitroreductase Nfs</fullName>
    </submittedName>
</protein>
<dbReference type="GO" id="GO:0016491">
    <property type="term" value="F:oxidoreductase activity"/>
    <property type="evidence" value="ECO:0007669"/>
    <property type="project" value="InterPro"/>
</dbReference>
<evidence type="ECO:0000313" key="2">
    <source>
        <dbReference type="EMBL" id="KMT22277.1"/>
    </source>
</evidence>
<dbReference type="SUPFAM" id="SSF55469">
    <property type="entry name" value="FMN-dependent nitroreductase-like"/>
    <property type="match status" value="1"/>
</dbReference>
<keyword evidence="3" id="KW-1185">Reference proteome</keyword>
<dbReference type="EMBL" id="LFVU01000024">
    <property type="protein sequence ID" value="KMT22277.1"/>
    <property type="molecule type" value="Genomic_DNA"/>
</dbReference>